<dbReference type="GO" id="GO:0016853">
    <property type="term" value="F:isomerase activity"/>
    <property type="evidence" value="ECO:0007669"/>
    <property type="project" value="UniProtKB-KW"/>
</dbReference>
<accession>A0A3M2LA67</accession>
<dbReference type="EMBL" id="RFFH01000002">
    <property type="protein sequence ID" value="RMI33936.1"/>
    <property type="molecule type" value="Genomic_DNA"/>
</dbReference>
<dbReference type="SUPFAM" id="SSF55331">
    <property type="entry name" value="Tautomerase/MIF"/>
    <property type="match status" value="1"/>
</dbReference>
<dbReference type="Pfam" id="PF01361">
    <property type="entry name" value="Tautomerase"/>
    <property type="match status" value="1"/>
</dbReference>
<protein>
    <submittedName>
        <fullName evidence="3">4-oxalocrotonate tautomerase</fullName>
    </submittedName>
</protein>
<dbReference type="RefSeq" id="WP_122186862.1">
    <property type="nucleotide sequence ID" value="NZ_RFFH01000002.1"/>
</dbReference>
<comment type="caution">
    <text evidence="3">The sequence shown here is derived from an EMBL/GenBank/DDBJ whole genome shotgun (WGS) entry which is preliminary data.</text>
</comment>
<dbReference type="Gene3D" id="3.30.429.10">
    <property type="entry name" value="Macrophage Migration Inhibitory Factor"/>
    <property type="match status" value="1"/>
</dbReference>
<sequence>MPNIIIQQLPKDPEVTRDLVRRVTDAVVDATKAPADKVHVWVQDYPADHYAVGGVLVADK</sequence>
<dbReference type="AlphaFoldDB" id="A0A3M2LA67"/>
<dbReference type="Proteomes" id="UP000279275">
    <property type="component" value="Unassembled WGS sequence"/>
</dbReference>
<name>A0A3M2LA67_9NOCA</name>
<evidence type="ECO:0000313" key="4">
    <source>
        <dbReference type="Proteomes" id="UP000279275"/>
    </source>
</evidence>
<evidence type="ECO:0000256" key="1">
    <source>
        <dbReference type="ARBA" id="ARBA00023235"/>
    </source>
</evidence>
<proteinExistence type="predicted"/>
<evidence type="ECO:0000313" key="3">
    <source>
        <dbReference type="EMBL" id="RMI33936.1"/>
    </source>
</evidence>
<keyword evidence="1" id="KW-0413">Isomerase</keyword>
<dbReference type="OrthoDB" id="4965437at2"/>
<dbReference type="InterPro" id="IPR004370">
    <property type="entry name" value="4-OT-like_dom"/>
</dbReference>
<reference evidence="3 4" key="1">
    <citation type="submission" date="2018-10" db="EMBL/GenBank/DDBJ databases">
        <title>Isolation from cow dung.</title>
        <authorList>
            <person name="Ling L."/>
        </authorList>
    </citation>
    <scope>NUCLEOTIDE SEQUENCE [LARGE SCALE GENOMIC DNA]</scope>
    <source>
        <strain evidence="3 4">NEAU-LL90</strain>
    </source>
</reference>
<dbReference type="InterPro" id="IPR014347">
    <property type="entry name" value="Tautomerase/MIF_sf"/>
</dbReference>
<organism evidence="3 4">
    <name type="scientific">Nocardia stercoris</name>
    <dbReference type="NCBI Taxonomy" id="2483361"/>
    <lineage>
        <taxon>Bacteria</taxon>
        <taxon>Bacillati</taxon>
        <taxon>Actinomycetota</taxon>
        <taxon>Actinomycetes</taxon>
        <taxon>Mycobacteriales</taxon>
        <taxon>Nocardiaceae</taxon>
        <taxon>Nocardia</taxon>
    </lineage>
</organism>
<keyword evidence="4" id="KW-1185">Reference proteome</keyword>
<gene>
    <name evidence="3" type="ORF">EBN03_05570</name>
</gene>
<feature type="domain" description="4-oxalocrotonate tautomerase-like" evidence="2">
    <location>
        <begin position="10"/>
        <end position="59"/>
    </location>
</feature>
<evidence type="ECO:0000259" key="2">
    <source>
        <dbReference type="Pfam" id="PF01361"/>
    </source>
</evidence>